<reference evidence="2" key="1">
    <citation type="journal article" date="2022" name="Mol. Ecol. Resour.">
        <title>The genomes of chicory, endive, great burdock and yacon provide insights into Asteraceae palaeo-polyploidization history and plant inulin production.</title>
        <authorList>
            <person name="Fan W."/>
            <person name="Wang S."/>
            <person name="Wang H."/>
            <person name="Wang A."/>
            <person name="Jiang F."/>
            <person name="Liu H."/>
            <person name="Zhao H."/>
            <person name="Xu D."/>
            <person name="Zhang Y."/>
        </authorList>
    </citation>
    <scope>NUCLEOTIDE SEQUENCE [LARGE SCALE GENOMIC DNA]</scope>
    <source>
        <strain evidence="2">cv. Punajuju</strain>
    </source>
</reference>
<organism evidence="1 2">
    <name type="scientific">Cichorium intybus</name>
    <name type="common">Chicory</name>
    <dbReference type="NCBI Taxonomy" id="13427"/>
    <lineage>
        <taxon>Eukaryota</taxon>
        <taxon>Viridiplantae</taxon>
        <taxon>Streptophyta</taxon>
        <taxon>Embryophyta</taxon>
        <taxon>Tracheophyta</taxon>
        <taxon>Spermatophyta</taxon>
        <taxon>Magnoliopsida</taxon>
        <taxon>eudicotyledons</taxon>
        <taxon>Gunneridae</taxon>
        <taxon>Pentapetalae</taxon>
        <taxon>asterids</taxon>
        <taxon>campanulids</taxon>
        <taxon>Asterales</taxon>
        <taxon>Asteraceae</taxon>
        <taxon>Cichorioideae</taxon>
        <taxon>Cichorieae</taxon>
        <taxon>Cichoriinae</taxon>
        <taxon>Cichorium</taxon>
    </lineage>
</organism>
<reference evidence="1 2" key="2">
    <citation type="journal article" date="2022" name="Mol. Ecol. Resour.">
        <title>The genomes of chicory, endive, great burdock and yacon provide insights into Asteraceae paleo-polyploidization history and plant inulin production.</title>
        <authorList>
            <person name="Fan W."/>
            <person name="Wang S."/>
            <person name="Wang H."/>
            <person name="Wang A."/>
            <person name="Jiang F."/>
            <person name="Liu H."/>
            <person name="Zhao H."/>
            <person name="Xu D."/>
            <person name="Zhang Y."/>
        </authorList>
    </citation>
    <scope>NUCLEOTIDE SEQUENCE [LARGE SCALE GENOMIC DNA]</scope>
    <source>
        <strain evidence="2">cv. Punajuju</strain>
        <tissue evidence="1">Leaves</tissue>
    </source>
</reference>
<evidence type="ECO:0000313" key="2">
    <source>
        <dbReference type="Proteomes" id="UP001055811"/>
    </source>
</evidence>
<dbReference type="Proteomes" id="UP001055811">
    <property type="component" value="Linkage Group LG08"/>
</dbReference>
<dbReference type="EMBL" id="CM042016">
    <property type="protein sequence ID" value="KAI3698860.1"/>
    <property type="molecule type" value="Genomic_DNA"/>
</dbReference>
<comment type="caution">
    <text evidence="1">The sequence shown here is derived from an EMBL/GenBank/DDBJ whole genome shotgun (WGS) entry which is preliminary data.</text>
</comment>
<gene>
    <name evidence="1" type="ORF">L2E82_42735</name>
</gene>
<name>A0ACB8ZRW4_CICIN</name>
<evidence type="ECO:0000313" key="1">
    <source>
        <dbReference type="EMBL" id="KAI3698860.1"/>
    </source>
</evidence>
<keyword evidence="2" id="KW-1185">Reference proteome</keyword>
<protein>
    <submittedName>
        <fullName evidence="1">Uncharacterized protein</fullName>
    </submittedName>
</protein>
<accession>A0ACB8ZRW4</accession>
<proteinExistence type="predicted"/>
<sequence>MNEIDRIPRGKSLKGFEIQTIPGPPGYVLGLSECHFESSQMGLFSRLSYVNLRTQEIFDNLVDLYADMFFVQGNHYRKFMDVIPPPPDVSPEIYAARCYISMWFIDLYVSNREAVRKLSIIAFNERYQGGVFRFSHEYDSYLTSLNASIRPTHVKFTLDNALYIPIIGECINLNNPNPFGINNFTLEEDLFDGITQIMKEKSLWHLTPLSSNARGRPWWLFDWNVKDRVCSWFPPDDNYTRDDLALAYILGTACSPNLGVRDDDDWQYFSEGIVPLNPNPMNYNRVVERRFYGSHEIRTLEIETEFNGYQTRVDRQMPRFKLIDWVYHHRVYLKMDFHERTNALSRLLLS</sequence>